<keyword evidence="3" id="KW-1185">Reference proteome</keyword>
<comment type="caution">
    <text evidence="2">The sequence shown here is derived from an EMBL/GenBank/DDBJ whole genome shotgun (WGS) entry which is preliminary data.</text>
</comment>
<gene>
    <name evidence="2" type="ORF">JI739_22700</name>
</gene>
<feature type="transmembrane region" description="Helical" evidence="1">
    <location>
        <begin position="87"/>
        <end position="105"/>
    </location>
</feature>
<feature type="transmembrane region" description="Helical" evidence="1">
    <location>
        <begin position="168"/>
        <end position="185"/>
    </location>
</feature>
<evidence type="ECO:0008006" key="4">
    <source>
        <dbReference type="Google" id="ProtNLM"/>
    </source>
</evidence>
<evidence type="ECO:0000313" key="3">
    <source>
        <dbReference type="Proteomes" id="UP000613011"/>
    </source>
</evidence>
<reference evidence="2" key="1">
    <citation type="submission" date="2021-01" db="EMBL/GenBank/DDBJ databases">
        <title>Ramlibacter sp. strain AW1 16S ribosomal RNA gene Genome sequencing and assembly.</title>
        <authorList>
            <person name="Kang M."/>
        </authorList>
    </citation>
    <scope>NUCLEOTIDE SEQUENCE</scope>
    <source>
        <strain evidence="2">AW1</strain>
    </source>
</reference>
<accession>A0A936ZN04</accession>
<keyword evidence="1" id="KW-0472">Membrane</keyword>
<sequence length="187" mass="19925">MTLKLFRTTGYSTILMPGEARLAPHPGWAVFAVSLWIGVACNVALWRALLDPQASAMAAAAATAVVTGAVTALALSALCWRRTFKPVASGLLMLAAAVTTGAWLQGGTPADPMSLAQSYWVFPGWASLIGWRVPLMLAVLGLLPMLVLWNTQLRRLTGPAQLRANLKALVLATLVIGGAVLLHWMRR</sequence>
<organism evidence="2 3">
    <name type="scientific">Ramlibacter aurantiacus</name>
    <dbReference type="NCBI Taxonomy" id="2801330"/>
    <lineage>
        <taxon>Bacteria</taxon>
        <taxon>Pseudomonadati</taxon>
        <taxon>Pseudomonadota</taxon>
        <taxon>Betaproteobacteria</taxon>
        <taxon>Burkholderiales</taxon>
        <taxon>Comamonadaceae</taxon>
        <taxon>Ramlibacter</taxon>
    </lineage>
</organism>
<name>A0A936ZN04_9BURK</name>
<proteinExistence type="predicted"/>
<protein>
    <recommendedName>
        <fullName evidence="4">DUF1705 domain-containing protein</fullName>
    </recommendedName>
</protein>
<dbReference type="RefSeq" id="WP_201686304.1">
    <property type="nucleotide sequence ID" value="NZ_JAEQNA010000012.1"/>
</dbReference>
<feature type="transmembrane region" description="Helical" evidence="1">
    <location>
        <begin position="28"/>
        <end position="50"/>
    </location>
</feature>
<evidence type="ECO:0000313" key="2">
    <source>
        <dbReference type="EMBL" id="MBL0423163.1"/>
    </source>
</evidence>
<dbReference type="AlphaFoldDB" id="A0A936ZN04"/>
<dbReference type="Proteomes" id="UP000613011">
    <property type="component" value="Unassembled WGS sequence"/>
</dbReference>
<feature type="transmembrane region" description="Helical" evidence="1">
    <location>
        <begin position="125"/>
        <end position="148"/>
    </location>
</feature>
<dbReference type="EMBL" id="JAEQNA010000012">
    <property type="protein sequence ID" value="MBL0423163.1"/>
    <property type="molecule type" value="Genomic_DNA"/>
</dbReference>
<keyword evidence="1" id="KW-1133">Transmembrane helix</keyword>
<feature type="transmembrane region" description="Helical" evidence="1">
    <location>
        <begin position="56"/>
        <end position="80"/>
    </location>
</feature>
<evidence type="ECO:0000256" key="1">
    <source>
        <dbReference type="SAM" id="Phobius"/>
    </source>
</evidence>
<keyword evidence="1" id="KW-0812">Transmembrane</keyword>